<organism evidence="2 3">
    <name type="scientific">Zopfia rhizophila CBS 207.26</name>
    <dbReference type="NCBI Taxonomy" id="1314779"/>
    <lineage>
        <taxon>Eukaryota</taxon>
        <taxon>Fungi</taxon>
        <taxon>Dikarya</taxon>
        <taxon>Ascomycota</taxon>
        <taxon>Pezizomycotina</taxon>
        <taxon>Dothideomycetes</taxon>
        <taxon>Dothideomycetes incertae sedis</taxon>
        <taxon>Zopfiaceae</taxon>
        <taxon>Zopfia</taxon>
    </lineage>
</organism>
<sequence length="237" mass="26807">FLLAQIYLASLDDKTTPRAVRGALKLFRKQNLGSGEDQKLEVLDHAYGQAMERINGQKSGLRDLAKRALSWITCAKKPLTAPELQHALTVEPGDSELGEDNLPQIEDVVSVCAGLVTVDEESNTIRLVHYTTQEYFERTQKRWFPNAGTNIATICVTYLSFHEFESGFCQNDEEFEERLRSNRLYDYASRNWGHHAREASTSNPDVTSFLERKAQVEASSQALLAVKLFSSRLNYSQ</sequence>
<dbReference type="Pfam" id="PF22939">
    <property type="entry name" value="WHD_GPIID"/>
    <property type="match status" value="1"/>
</dbReference>
<proteinExistence type="predicted"/>
<name>A0A6A6EFI6_9PEZI</name>
<accession>A0A6A6EFI6</accession>
<dbReference type="AlphaFoldDB" id="A0A6A6EFI6"/>
<feature type="domain" description="GPI inositol-deacylase winged helix" evidence="1">
    <location>
        <begin position="58"/>
        <end position="136"/>
    </location>
</feature>
<reference evidence="2" key="1">
    <citation type="journal article" date="2020" name="Stud. Mycol.">
        <title>101 Dothideomycetes genomes: a test case for predicting lifestyles and emergence of pathogens.</title>
        <authorList>
            <person name="Haridas S."/>
            <person name="Albert R."/>
            <person name="Binder M."/>
            <person name="Bloem J."/>
            <person name="Labutti K."/>
            <person name="Salamov A."/>
            <person name="Andreopoulos B."/>
            <person name="Baker S."/>
            <person name="Barry K."/>
            <person name="Bills G."/>
            <person name="Bluhm B."/>
            <person name="Cannon C."/>
            <person name="Castanera R."/>
            <person name="Culley D."/>
            <person name="Daum C."/>
            <person name="Ezra D."/>
            <person name="Gonzalez J."/>
            <person name="Henrissat B."/>
            <person name="Kuo A."/>
            <person name="Liang C."/>
            <person name="Lipzen A."/>
            <person name="Lutzoni F."/>
            <person name="Magnuson J."/>
            <person name="Mondo S."/>
            <person name="Nolan M."/>
            <person name="Ohm R."/>
            <person name="Pangilinan J."/>
            <person name="Park H.-J."/>
            <person name="Ramirez L."/>
            <person name="Alfaro M."/>
            <person name="Sun H."/>
            <person name="Tritt A."/>
            <person name="Yoshinaga Y."/>
            <person name="Zwiers L.-H."/>
            <person name="Turgeon B."/>
            <person name="Goodwin S."/>
            <person name="Spatafora J."/>
            <person name="Crous P."/>
            <person name="Grigoriev I."/>
        </authorList>
    </citation>
    <scope>NUCLEOTIDE SEQUENCE</scope>
    <source>
        <strain evidence="2">CBS 207.26</strain>
    </source>
</reference>
<dbReference type="PANTHER" id="PTHR10039:SF15">
    <property type="entry name" value="NACHT DOMAIN-CONTAINING PROTEIN"/>
    <property type="match status" value="1"/>
</dbReference>
<evidence type="ECO:0000313" key="2">
    <source>
        <dbReference type="EMBL" id="KAF2190053.1"/>
    </source>
</evidence>
<dbReference type="PANTHER" id="PTHR10039">
    <property type="entry name" value="AMELOGENIN"/>
    <property type="match status" value="1"/>
</dbReference>
<protein>
    <recommendedName>
        <fullName evidence="1">GPI inositol-deacylase winged helix domain-containing protein</fullName>
    </recommendedName>
</protein>
<gene>
    <name evidence="2" type="ORF">K469DRAFT_560631</name>
</gene>
<evidence type="ECO:0000313" key="3">
    <source>
        <dbReference type="Proteomes" id="UP000800200"/>
    </source>
</evidence>
<dbReference type="Proteomes" id="UP000800200">
    <property type="component" value="Unassembled WGS sequence"/>
</dbReference>
<feature type="non-terminal residue" evidence="2">
    <location>
        <position position="1"/>
    </location>
</feature>
<dbReference type="EMBL" id="ML994619">
    <property type="protein sequence ID" value="KAF2190053.1"/>
    <property type="molecule type" value="Genomic_DNA"/>
</dbReference>
<dbReference type="InterPro" id="IPR054471">
    <property type="entry name" value="GPIID_WHD"/>
</dbReference>
<keyword evidence="3" id="KW-1185">Reference proteome</keyword>
<evidence type="ECO:0000259" key="1">
    <source>
        <dbReference type="Pfam" id="PF22939"/>
    </source>
</evidence>
<dbReference type="OrthoDB" id="195446at2759"/>